<feature type="domain" description="Major facilitator superfamily (MFS) profile" evidence="9">
    <location>
        <begin position="19"/>
        <end position="511"/>
    </location>
</feature>
<feature type="transmembrane region" description="Helical" evidence="8">
    <location>
        <begin position="341"/>
        <end position="359"/>
    </location>
</feature>
<keyword evidence="11" id="KW-1185">Reference proteome</keyword>
<sequence>MTAPTGPGPETAGLTDWIAVVAGAVGALMATLDISITNTALPQIQGAIGASGTEGTWIGTGYLVAEVIMIPLTAWFTRLLGLRTLLLVTTTAFVLFSIFCGLSGSLLAMIIGRIGQGFFGGALIPTAQVIVRTRLPARQMPVGMSIFGIIVLIGPILGPVLGGYLAEEVSWRWCFFLNLPVGIALAVLLLVGLPRQRANLGLLAKADWWGILGMTLAFSCLTVVFEEGQRDGWFESPTILGLTLASLLGFAILLLSQRTSADPVIKLSLLGNRAFSSAALIAMAVGAASYGATFILPQFLSTIAGYNPRQAGAVMALSAVPVFLLVPILPRVIGRFDARVMVALGLVCYAASCFVDIGLSPDSAGSDFTVSQLLRGVGQILASMPLNQVSMAAIGRENAADGAGIYSMARNLGGSMGLALSGVVIDQRSAVHSDAIRETLTANSLAGQARLAADGVSQGIDAATAKLRAIAQLSSLIERQALVMTYSDCFWLMGVMILAMTPVVLLLRRPK</sequence>
<evidence type="ECO:0000256" key="2">
    <source>
        <dbReference type="ARBA" id="ARBA00008537"/>
    </source>
</evidence>
<feature type="transmembrane region" description="Helical" evidence="8">
    <location>
        <begin position="206"/>
        <end position="225"/>
    </location>
</feature>
<evidence type="ECO:0000256" key="5">
    <source>
        <dbReference type="ARBA" id="ARBA00022692"/>
    </source>
</evidence>
<dbReference type="PROSITE" id="PS50850">
    <property type="entry name" value="MFS"/>
    <property type="match status" value="1"/>
</dbReference>
<proteinExistence type="inferred from homology"/>
<feature type="transmembrane region" description="Helical" evidence="8">
    <location>
        <begin position="82"/>
        <end position="111"/>
    </location>
</feature>
<evidence type="ECO:0000256" key="7">
    <source>
        <dbReference type="ARBA" id="ARBA00023136"/>
    </source>
</evidence>
<dbReference type="CDD" id="cd17503">
    <property type="entry name" value="MFS_LmrB_MDR_like"/>
    <property type="match status" value="1"/>
</dbReference>
<dbReference type="Gene3D" id="1.20.1720.10">
    <property type="entry name" value="Multidrug resistance protein D"/>
    <property type="match status" value="1"/>
</dbReference>
<dbReference type="InterPro" id="IPR020846">
    <property type="entry name" value="MFS_dom"/>
</dbReference>
<dbReference type="InterPro" id="IPR004638">
    <property type="entry name" value="EmrB-like"/>
</dbReference>
<protein>
    <submittedName>
        <fullName evidence="10">DHA2 family efflux MFS transporter permease subunit</fullName>
    </submittedName>
</protein>
<comment type="caution">
    <text evidence="10">The sequence shown here is derived from an EMBL/GenBank/DDBJ whole genome shotgun (WGS) entry which is preliminary data.</text>
</comment>
<evidence type="ECO:0000256" key="8">
    <source>
        <dbReference type="SAM" id="Phobius"/>
    </source>
</evidence>
<evidence type="ECO:0000256" key="3">
    <source>
        <dbReference type="ARBA" id="ARBA00022448"/>
    </source>
</evidence>
<dbReference type="Pfam" id="PF07690">
    <property type="entry name" value="MFS_1"/>
    <property type="match status" value="1"/>
</dbReference>
<dbReference type="InterPro" id="IPR011701">
    <property type="entry name" value="MFS"/>
</dbReference>
<dbReference type="RefSeq" id="WP_155040527.1">
    <property type="nucleotide sequence ID" value="NZ_JBHGCD010000014.1"/>
</dbReference>
<evidence type="ECO:0000313" key="10">
    <source>
        <dbReference type="EMBL" id="MTH60582.1"/>
    </source>
</evidence>
<dbReference type="PANTHER" id="PTHR42718:SF9">
    <property type="entry name" value="MAJOR FACILITATOR SUPERFAMILY MULTIDRUG TRANSPORTER MFSC"/>
    <property type="match status" value="1"/>
</dbReference>
<dbReference type="PANTHER" id="PTHR42718">
    <property type="entry name" value="MAJOR FACILITATOR SUPERFAMILY MULTIDRUG TRANSPORTER MFSC"/>
    <property type="match status" value="1"/>
</dbReference>
<gene>
    <name evidence="10" type="ORF">GL300_15300</name>
</gene>
<feature type="transmembrane region" description="Helical" evidence="8">
    <location>
        <begin position="170"/>
        <end position="194"/>
    </location>
</feature>
<keyword evidence="6 8" id="KW-1133">Transmembrane helix</keyword>
<feature type="transmembrane region" description="Helical" evidence="8">
    <location>
        <begin position="142"/>
        <end position="164"/>
    </location>
</feature>
<dbReference type="SUPFAM" id="SSF103473">
    <property type="entry name" value="MFS general substrate transporter"/>
    <property type="match status" value="1"/>
</dbReference>
<evidence type="ECO:0000256" key="4">
    <source>
        <dbReference type="ARBA" id="ARBA00022475"/>
    </source>
</evidence>
<comment type="similarity">
    <text evidence="2">Belongs to the major facilitator superfamily. EmrB family.</text>
</comment>
<dbReference type="Proteomes" id="UP000449846">
    <property type="component" value="Unassembled WGS sequence"/>
</dbReference>
<dbReference type="GO" id="GO:0005886">
    <property type="term" value="C:plasma membrane"/>
    <property type="evidence" value="ECO:0007669"/>
    <property type="project" value="UniProtKB-SubCell"/>
</dbReference>
<evidence type="ECO:0000256" key="1">
    <source>
        <dbReference type="ARBA" id="ARBA00004651"/>
    </source>
</evidence>
<dbReference type="Gene3D" id="1.20.1250.20">
    <property type="entry name" value="MFS general substrate transporter like domains"/>
    <property type="match status" value="1"/>
</dbReference>
<dbReference type="AlphaFoldDB" id="A0A844HSS1"/>
<dbReference type="NCBIfam" id="TIGR00711">
    <property type="entry name" value="efflux_EmrB"/>
    <property type="match status" value="1"/>
</dbReference>
<feature type="transmembrane region" description="Helical" evidence="8">
    <location>
        <begin position="237"/>
        <end position="256"/>
    </location>
</feature>
<feature type="transmembrane region" description="Helical" evidence="8">
    <location>
        <begin position="17"/>
        <end position="36"/>
    </location>
</feature>
<organism evidence="10 11">
    <name type="scientific">Paracoccus litorisediminis</name>
    <dbReference type="NCBI Taxonomy" id="2006130"/>
    <lineage>
        <taxon>Bacteria</taxon>
        <taxon>Pseudomonadati</taxon>
        <taxon>Pseudomonadota</taxon>
        <taxon>Alphaproteobacteria</taxon>
        <taxon>Rhodobacterales</taxon>
        <taxon>Paracoccaceae</taxon>
        <taxon>Paracoccus</taxon>
    </lineage>
</organism>
<dbReference type="InterPro" id="IPR036259">
    <property type="entry name" value="MFS_trans_sf"/>
</dbReference>
<dbReference type="EMBL" id="WMIG01000009">
    <property type="protein sequence ID" value="MTH60582.1"/>
    <property type="molecule type" value="Genomic_DNA"/>
</dbReference>
<dbReference type="GO" id="GO:0022857">
    <property type="term" value="F:transmembrane transporter activity"/>
    <property type="evidence" value="ECO:0007669"/>
    <property type="project" value="InterPro"/>
</dbReference>
<evidence type="ECO:0000313" key="11">
    <source>
        <dbReference type="Proteomes" id="UP000449846"/>
    </source>
</evidence>
<reference evidence="10 11" key="1">
    <citation type="submission" date="2019-11" db="EMBL/GenBank/DDBJ databases">
        <authorList>
            <person name="Dong K."/>
        </authorList>
    </citation>
    <scope>NUCLEOTIDE SEQUENCE [LARGE SCALE GENOMIC DNA]</scope>
    <source>
        <strain evidence="10 11">NBRC 112902</strain>
    </source>
</reference>
<accession>A0A844HSS1</accession>
<evidence type="ECO:0000256" key="6">
    <source>
        <dbReference type="ARBA" id="ARBA00022989"/>
    </source>
</evidence>
<keyword evidence="4" id="KW-1003">Cell membrane</keyword>
<dbReference type="OrthoDB" id="9812221at2"/>
<feature type="transmembrane region" description="Helical" evidence="8">
    <location>
        <begin position="490"/>
        <end position="507"/>
    </location>
</feature>
<evidence type="ECO:0000259" key="9">
    <source>
        <dbReference type="PROSITE" id="PS50850"/>
    </source>
</evidence>
<feature type="transmembrane region" description="Helical" evidence="8">
    <location>
        <begin position="57"/>
        <end position="76"/>
    </location>
</feature>
<keyword evidence="5 8" id="KW-0812">Transmembrane</keyword>
<feature type="transmembrane region" description="Helical" evidence="8">
    <location>
        <begin position="311"/>
        <end position="329"/>
    </location>
</feature>
<keyword evidence="3" id="KW-0813">Transport</keyword>
<name>A0A844HSS1_9RHOB</name>
<keyword evidence="7 8" id="KW-0472">Membrane</keyword>
<comment type="subcellular location">
    <subcellularLocation>
        <location evidence="1">Cell membrane</location>
        <topology evidence="1">Multi-pass membrane protein</topology>
    </subcellularLocation>
</comment>
<feature type="transmembrane region" description="Helical" evidence="8">
    <location>
        <begin position="277"/>
        <end position="299"/>
    </location>
</feature>